<dbReference type="WBParaSite" id="MCU_003102-RA">
    <property type="protein sequence ID" value="MCU_003102-RA"/>
    <property type="gene ID" value="MCU_003102"/>
</dbReference>
<evidence type="ECO:0000256" key="2">
    <source>
        <dbReference type="ARBA" id="ARBA00022837"/>
    </source>
</evidence>
<evidence type="ECO:0000259" key="3">
    <source>
        <dbReference type="PROSITE" id="PS50222"/>
    </source>
</evidence>
<keyword evidence="2" id="KW-0106">Calcium</keyword>
<dbReference type="InterPro" id="IPR018247">
    <property type="entry name" value="EF_Hand_1_Ca_BS"/>
</dbReference>
<feature type="domain" description="EF-hand" evidence="3">
    <location>
        <begin position="200"/>
        <end position="231"/>
    </location>
</feature>
<dbReference type="SMART" id="SM00054">
    <property type="entry name" value="EFh"/>
    <property type="match status" value="4"/>
</dbReference>
<dbReference type="Gene3D" id="1.10.238.10">
    <property type="entry name" value="EF-hand"/>
    <property type="match status" value="2"/>
</dbReference>
<protein>
    <submittedName>
        <fullName evidence="4">Calmodulin</fullName>
    </submittedName>
</protein>
<dbReference type="GO" id="GO:0005509">
    <property type="term" value="F:calcium ion binding"/>
    <property type="evidence" value="ECO:0007669"/>
    <property type="project" value="InterPro"/>
</dbReference>
<dbReference type="PANTHER" id="PTHR23050">
    <property type="entry name" value="CALCIUM BINDING PROTEIN"/>
    <property type="match status" value="1"/>
</dbReference>
<evidence type="ECO:0000256" key="1">
    <source>
        <dbReference type="ARBA" id="ARBA00022737"/>
    </source>
</evidence>
<organism evidence="4">
    <name type="scientific">Mesocestoides corti</name>
    <name type="common">Flatworm</name>
    <dbReference type="NCBI Taxonomy" id="53468"/>
    <lineage>
        <taxon>Eukaryota</taxon>
        <taxon>Metazoa</taxon>
        <taxon>Spiralia</taxon>
        <taxon>Lophotrochozoa</taxon>
        <taxon>Platyhelminthes</taxon>
        <taxon>Cestoda</taxon>
        <taxon>Eucestoda</taxon>
        <taxon>Cyclophyllidea</taxon>
        <taxon>Mesocestoididae</taxon>
        <taxon>Mesocestoides</taxon>
    </lineage>
</organism>
<dbReference type="FunFam" id="1.10.238.10:FF:000001">
    <property type="entry name" value="Calmodulin 1"/>
    <property type="match status" value="1"/>
</dbReference>
<feature type="domain" description="EF-hand" evidence="3">
    <location>
        <begin position="160"/>
        <end position="195"/>
    </location>
</feature>
<sequence>MASVHTDRLERRMKRSNQNVPLNIASLSSRLRSSVNTSDRILEHTSSRAAGYGQTEVDAREAGEQLELQLVDSNKLTLDQLSEIRKSFKFFDKDGDGAISLEELEVAFAALGYTHDRKLTESLFQEADANGDGSIDYREFVSLMAMSFQQQHQPLGSLSSRTDMYREAFSKFDVNGDGVIDWKDLKELMMKIGTQLEDYEIMEMILEADKNGDGVVDYSEFVQILESATEDGNKG</sequence>
<dbReference type="InterPro" id="IPR011992">
    <property type="entry name" value="EF-hand-dom_pair"/>
</dbReference>
<dbReference type="Pfam" id="PF13499">
    <property type="entry name" value="EF-hand_7"/>
    <property type="match status" value="2"/>
</dbReference>
<keyword evidence="1" id="KW-0677">Repeat</keyword>
<dbReference type="PROSITE" id="PS00018">
    <property type="entry name" value="EF_HAND_1"/>
    <property type="match status" value="4"/>
</dbReference>
<reference evidence="4" key="1">
    <citation type="submission" date="2019-11" db="UniProtKB">
        <authorList>
            <consortium name="WormBaseParasite"/>
        </authorList>
    </citation>
    <scope>IDENTIFICATION</scope>
</reference>
<feature type="domain" description="EF-hand" evidence="3">
    <location>
        <begin position="115"/>
        <end position="150"/>
    </location>
</feature>
<dbReference type="PROSITE" id="PS50222">
    <property type="entry name" value="EF_HAND_2"/>
    <property type="match status" value="4"/>
</dbReference>
<dbReference type="SUPFAM" id="SSF47473">
    <property type="entry name" value="EF-hand"/>
    <property type="match status" value="1"/>
</dbReference>
<dbReference type="InterPro" id="IPR002048">
    <property type="entry name" value="EF_hand_dom"/>
</dbReference>
<proteinExistence type="predicted"/>
<evidence type="ECO:0000313" key="4">
    <source>
        <dbReference type="WBParaSite" id="MCU_003102-RA"/>
    </source>
</evidence>
<dbReference type="AlphaFoldDB" id="A0A5K3EU22"/>
<dbReference type="InterPro" id="IPR050145">
    <property type="entry name" value="Centrin_CML-like"/>
</dbReference>
<accession>A0A5K3EU22</accession>
<feature type="domain" description="EF-hand" evidence="3">
    <location>
        <begin position="79"/>
        <end position="114"/>
    </location>
</feature>
<name>A0A5K3EU22_MESCO</name>
<dbReference type="CDD" id="cd00051">
    <property type="entry name" value="EFh"/>
    <property type="match status" value="2"/>
</dbReference>